<keyword evidence="5" id="KW-0653">Protein transport</keyword>
<dbReference type="InterPro" id="IPR039745">
    <property type="entry name" value="Vps54"/>
</dbReference>
<evidence type="ECO:0000256" key="4">
    <source>
        <dbReference type="ARBA" id="ARBA00022448"/>
    </source>
</evidence>
<dbReference type="Proteomes" id="UP001286313">
    <property type="component" value="Unassembled WGS sequence"/>
</dbReference>
<dbReference type="GO" id="GO:0019905">
    <property type="term" value="F:syntaxin binding"/>
    <property type="evidence" value="ECO:0007669"/>
    <property type="project" value="TreeGrafter"/>
</dbReference>
<evidence type="ECO:0000259" key="10">
    <source>
        <dbReference type="Pfam" id="PF10475"/>
    </source>
</evidence>
<evidence type="ECO:0000256" key="5">
    <source>
        <dbReference type="ARBA" id="ARBA00022927"/>
    </source>
</evidence>
<keyword evidence="12" id="KW-1185">Reference proteome</keyword>
<dbReference type="GO" id="GO:0006896">
    <property type="term" value="P:Golgi to vacuole transport"/>
    <property type="evidence" value="ECO:0007669"/>
    <property type="project" value="TreeGrafter"/>
</dbReference>
<dbReference type="PANTHER" id="PTHR12965:SF0">
    <property type="entry name" value="VACUOLAR PROTEIN SORTING-ASSOCIATED PROTEIN 54"/>
    <property type="match status" value="1"/>
</dbReference>
<keyword evidence="4" id="KW-0813">Transport</keyword>
<evidence type="ECO:0000256" key="7">
    <source>
        <dbReference type="ARBA" id="ARBA00023054"/>
    </source>
</evidence>
<dbReference type="InterPro" id="IPR019515">
    <property type="entry name" value="VPS54_N"/>
</dbReference>
<dbReference type="Gene3D" id="6.10.250.860">
    <property type="match status" value="1"/>
</dbReference>
<evidence type="ECO:0000259" key="9">
    <source>
        <dbReference type="Pfam" id="PF07928"/>
    </source>
</evidence>
<organism evidence="11 12">
    <name type="scientific">Petrolisthes cinctipes</name>
    <name type="common">Flat porcelain crab</name>
    <dbReference type="NCBI Taxonomy" id="88211"/>
    <lineage>
        <taxon>Eukaryota</taxon>
        <taxon>Metazoa</taxon>
        <taxon>Ecdysozoa</taxon>
        <taxon>Arthropoda</taxon>
        <taxon>Crustacea</taxon>
        <taxon>Multicrustacea</taxon>
        <taxon>Malacostraca</taxon>
        <taxon>Eumalacostraca</taxon>
        <taxon>Eucarida</taxon>
        <taxon>Decapoda</taxon>
        <taxon>Pleocyemata</taxon>
        <taxon>Anomura</taxon>
        <taxon>Galatheoidea</taxon>
        <taxon>Porcellanidae</taxon>
        <taxon>Petrolisthes</taxon>
    </lineage>
</organism>
<comment type="similarity">
    <text evidence="2">Belongs to the VPS54 family.</text>
</comment>
<dbReference type="GO" id="GO:0042147">
    <property type="term" value="P:retrograde transport, endosome to Golgi"/>
    <property type="evidence" value="ECO:0007669"/>
    <property type="project" value="InterPro"/>
</dbReference>
<dbReference type="GO" id="GO:0015031">
    <property type="term" value="P:protein transport"/>
    <property type="evidence" value="ECO:0007669"/>
    <property type="project" value="UniProtKB-KW"/>
</dbReference>
<accession>A0AAE1G7A7</accession>
<reference evidence="11" key="1">
    <citation type="submission" date="2023-10" db="EMBL/GenBank/DDBJ databases">
        <title>Genome assemblies of two species of porcelain crab, Petrolisthes cinctipes and Petrolisthes manimaculis (Anomura: Porcellanidae).</title>
        <authorList>
            <person name="Angst P."/>
        </authorList>
    </citation>
    <scope>NUCLEOTIDE SEQUENCE</scope>
    <source>
        <strain evidence="11">PB745_01</strain>
        <tissue evidence="11">Gill</tissue>
    </source>
</reference>
<dbReference type="GO" id="GO:0000938">
    <property type="term" value="C:GARP complex"/>
    <property type="evidence" value="ECO:0007669"/>
    <property type="project" value="InterPro"/>
</dbReference>
<evidence type="ECO:0000256" key="2">
    <source>
        <dbReference type="ARBA" id="ARBA00009150"/>
    </source>
</evidence>
<feature type="region of interest" description="Disordered" evidence="8">
    <location>
        <begin position="695"/>
        <end position="751"/>
    </location>
</feature>
<dbReference type="PANTHER" id="PTHR12965">
    <property type="entry name" value="VACUOLAR PROTEIN SORTING 54"/>
    <property type="match status" value="1"/>
</dbReference>
<dbReference type="Gene3D" id="1.20.1280.130">
    <property type="match status" value="1"/>
</dbReference>
<proteinExistence type="inferred from homology"/>
<evidence type="ECO:0000256" key="3">
    <source>
        <dbReference type="ARBA" id="ARBA00017665"/>
    </source>
</evidence>
<dbReference type="EMBL" id="JAWQEG010000625">
    <property type="protein sequence ID" value="KAK3887502.1"/>
    <property type="molecule type" value="Genomic_DNA"/>
</dbReference>
<evidence type="ECO:0000256" key="8">
    <source>
        <dbReference type="SAM" id="MobiDB-lite"/>
    </source>
</evidence>
<feature type="domain" description="Vacuolar protein sorting-associated protein 54 N-terminal" evidence="10">
    <location>
        <begin position="247"/>
        <end position="404"/>
    </location>
</feature>
<keyword evidence="7" id="KW-0175">Coiled coil</keyword>
<comment type="subcellular location">
    <subcellularLocation>
        <location evidence="1">Golgi apparatus</location>
        <location evidence="1">trans-Golgi network</location>
    </subcellularLocation>
</comment>
<evidence type="ECO:0000313" key="12">
    <source>
        <dbReference type="Proteomes" id="UP001286313"/>
    </source>
</evidence>
<dbReference type="GO" id="GO:0005829">
    <property type="term" value="C:cytosol"/>
    <property type="evidence" value="ECO:0007669"/>
    <property type="project" value="GOC"/>
</dbReference>
<protein>
    <recommendedName>
        <fullName evidence="3">Vacuolar protein sorting-associated protein 54</fullName>
    </recommendedName>
</protein>
<dbReference type="Pfam" id="PF10475">
    <property type="entry name" value="Vps54_N"/>
    <property type="match status" value="1"/>
</dbReference>
<keyword evidence="6" id="KW-0333">Golgi apparatus</keyword>
<dbReference type="Pfam" id="PF07928">
    <property type="entry name" value="Vps54"/>
    <property type="match status" value="1"/>
</dbReference>
<dbReference type="AlphaFoldDB" id="A0AAE1G7A7"/>
<feature type="domain" description="Vacuolar protein sorting-associated protein 54 C-terminal" evidence="9">
    <location>
        <begin position="794"/>
        <end position="921"/>
    </location>
</feature>
<evidence type="ECO:0000256" key="6">
    <source>
        <dbReference type="ARBA" id="ARBA00023034"/>
    </source>
</evidence>
<evidence type="ECO:0000256" key="1">
    <source>
        <dbReference type="ARBA" id="ARBA00004601"/>
    </source>
</evidence>
<comment type="caution">
    <text evidence="11">The sequence shown here is derived from an EMBL/GenBank/DDBJ whole genome shotgun (WGS) entry which is preliminary data.</text>
</comment>
<sequence>MTEVGLSSCIGPVTSASTHGWRQCLYCQARSFKSPTDFIKHLREQHCSKEGGSFVCRYGYNGVCSSLPLEGVSDQDYEDHVLKHHAFTMFSKAGSGVVSKTQGNEREKKWGVFSSTQNIPAVLNDPRKGMKRDFFTRTWGETFVEVRDIPPHVALPQVTTKHVESYVRRLRKRQRLLSRLATVQAGKAQEAAEESSLQPSPRVSEQLPQEGVPAIFLSSSFNLEDPDTFYSVFSHVTATSISSNNSKVIQEKLFTHLETVEVDMSRQIAQKSSAFFDTMTYLNAQMEQLKLNHAAVSNLRRGISTLRKESVLEPIKILALPRRRENINTTRKKLEVMSTVREVQATIQVMLARQEFTAALDLISTTQDLLHTELSTIRSLKHLSSELSEHEKLIDKMVSADFTKYITEDLNRPLDDMHPLLEEDHLIAVVFGVLRLQKFDFLDNLKEEIYAAINATVKQVVVEAVSKVEADQDTVSVGDQARVLAITTWLTLLSTITARLNIIMARVKGITEVMEQTVQAGAGKTQPVMEGIQAASLVTMSNSDGGAMVDEAACGRVLAGLRKVLCDACDYAHDRCAKLLHARSRDHGLDKMTANEFLRLSRIIEEFVADTERVCGWKSISFRMGLQGQASRFVSRFHEERDARYKLNMKNERWRAVPAPADLQNLLDHISATGTLVSPPAALLGDSVGGGLGETTTTANNITTTTTTSNRSASYTTTTTNTHASFSSTPTTTTVSASTSASKPSSNTNSTTSITAVSVTNGSFDPSASTSSISSLIADVNGSGSGGGVVVEGEEYVVVGVCVVVVRLIVEYSECASTLRLAAQQLLTRLVDLLKRFNADSCRLLIEAGAVSLGLKTITTRNLALAWRSLQLLLTLMPRVSTHFSDLLGPEIVEKHIDLLINDYREHCGAIENKIVGVMSDTLERQLSTWEARSPVPSPSFNGILKAVTKLHETVSCILPPPQKYQLFEKITASLREKLRFHLVRLNVSSVGPQSWVVTSELTFYFNHLEGLGLSGVVSQEEFTIGLWPSR</sequence>
<gene>
    <name evidence="11" type="ORF">Pcinc_008414</name>
</gene>
<evidence type="ECO:0000313" key="11">
    <source>
        <dbReference type="EMBL" id="KAK3887502.1"/>
    </source>
</evidence>
<dbReference type="InterPro" id="IPR012501">
    <property type="entry name" value="Vps54_C"/>
</dbReference>
<name>A0AAE1G7A7_PETCI</name>